<comment type="caution">
    <text evidence="2">The sequence shown here is derived from an EMBL/GenBank/DDBJ whole genome shotgun (WGS) entry which is preliminary data.</text>
</comment>
<evidence type="ECO:0000313" key="2">
    <source>
        <dbReference type="EMBL" id="CAD8134822.1"/>
    </source>
</evidence>
<reference evidence="2" key="1">
    <citation type="submission" date="2021-01" db="EMBL/GenBank/DDBJ databases">
        <authorList>
            <consortium name="Genoscope - CEA"/>
            <person name="William W."/>
        </authorList>
    </citation>
    <scope>NUCLEOTIDE SEQUENCE</scope>
</reference>
<keyword evidence="1" id="KW-0677">Repeat</keyword>
<evidence type="ECO:0000313" key="3">
    <source>
        <dbReference type="Proteomes" id="UP000683925"/>
    </source>
</evidence>
<dbReference type="Pfam" id="PF02493">
    <property type="entry name" value="MORN"/>
    <property type="match status" value="6"/>
</dbReference>
<evidence type="ECO:0008006" key="4">
    <source>
        <dbReference type="Google" id="ProtNLM"/>
    </source>
</evidence>
<proteinExistence type="predicted"/>
<protein>
    <recommendedName>
        <fullName evidence="4">MORN repeat protein</fullName>
    </recommendedName>
</protein>
<dbReference type="InterPro" id="IPR003409">
    <property type="entry name" value="MORN"/>
</dbReference>
<dbReference type="EMBL" id="CAJJDP010000005">
    <property type="protein sequence ID" value="CAD8134822.1"/>
    <property type="molecule type" value="Genomic_DNA"/>
</dbReference>
<dbReference type="OMA" id="DGQFKNN"/>
<keyword evidence="3" id="KW-1185">Reference proteome</keyword>
<dbReference type="OrthoDB" id="300500at2759"/>
<gene>
    <name evidence="2" type="ORF">POCTA_138.1.T0060046</name>
</gene>
<dbReference type="SMART" id="SM00698">
    <property type="entry name" value="MORN"/>
    <property type="match status" value="5"/>
</dbReference>
<evidence type="ECO:0000256" key="1">
    <source>
        <dbReference type="ARBA" id="ARBA00022737"/>
    </source>
</evidence>
<accession>A0A8S1S5E6</accession>
<name>A0A8S1S5E6_PAROT</name>
<dbReference type="PANTHER" id="PTHR23084:SF263">
    <property type="entry name" value="MORN REPEAT-CONTAINING PROTEIN 1"/>
    <property type="match status" value="1"/>
</dbReference>
<dbReference type="Proteomes" id="UP000683925">
    <property type="component" value="Unassembled WGS sequence"/>
</dbReference>
<organism evidence="2 3">
    <name type="scientific">Paramecium octaurelia</name>
    <dbReference type="NCBI Taxonomy" id="43137"/>
    <lineage>
        <taxon>Eukaryota</taxon>
        <taxon>Sar</taxon>
        <taxon>Alveolata</taxon>
        <taxon>Ciliophora</taxon>
        <taxon>Intramacronucleata</taxon>
        <taxon>Oligohymenophorea</taxon>
        <taxon>Peniculida</taxon>
        <taxon>Parameciidae</taxon>
        <taxon>Paramecium</taxon>
    </lineage>
</organism>
<dbReference type="PANTHER" id="PTHR23084">
    <property type="entry name" value="PHOSPHATIDYLINOSITOL-4-PHOSPHATE 5-KINASE RELATED"/>
    <property type="match status" value="1"/>
</dbReference>
<dbReference type="AlphaFoldDB" id="A0A8S1S5E6"/>
<sequence length="294" mass="33759">MGQTVQTNQFQTEHKLFVARQRNKNLVIPQITNERLKLCIMEVLEKDIELKQIWKEKINQKEDFTLTLNGSYRGQREKEFIQSGYGELVSDRQDRYFLGFWKNNLLEGKGCTIQMGDQDYQYYYGQHSKGAAHGKGTIVFSDGAQYQGDWEQGQITGEGSIFITNSLYYKGQVKDGQMHGQGKLILFAKTNKVRQNIGTDVMIIQEGGTILEGQFYEDQMIEGNVRTLKGNYIGQMKEGKMDGKGIFICNDESFYDGQFKNNKRHGIGKSKNEKGQVQIAQWENDKLVKVLEIN</sequence>